<evidence type="ECO:0000313" key="1">
    <source>
        <dbReference type="EMBL" id="GFO67483.1"/>
    </source>
</evidence>
<protein>
    <submittedName>
        <fullName evidence="1">Uncharacterized protein</fullName>
    </submittedName>
</protein>
<organism evidence="1 2">
    <name type="scientific">Geomonas limicola</name>
    <dbReference type="NCBI Taxonomy" id="2740186"/>
    <lineage>
        <taxon>Bacteria</taxon>
        <taxon>Pseudomonadati</taxon>
        <taxon>Thermodesulfobacteriota</taxon>
        <taxon>Desulfuromonadia</taxon>
        <taxon>Geobacterales</taxon>
        <taxon>Geobacteraceae</taxon>
        <taxon>Geomonas</taxon>
    </lineage>
</organism>
<dbReference type="EMBL" id="BLXZ01000002">
    <property type="protein sequence ID" value="GFO67483.1"/>
    <property type="molecule type" value="Genomic_DNA"/>
</dbReference>
<gene>
    <name evidence="1" type="ORF">GMLC_10620</name>
</gene>
<dbReference type="RefSeq" id="WP_183360024.1">
    <property type="nucleotide sequence ID" value="NZ_BLXZ01000002.1"/>
</dbReference>
<sequence length="719" mass="80225">MNNWSLAAVAEFVTDANLDRYTSACLPVPHPGIWPEEGRFPQLAESIERALPDPRKRTFYQTLLASFLMAPGSSPGCLLEWLSQRISIGELAGIPCGARELVSWTWRRVPIVLAGSVQNDVDRVKYLLVGCYGGAAHQLCPGWAERMLDTDARKALQAAGALARSRNPGKNFFFWPLIDPMSTATIQGPSLGLAAYLGAFSAACDLEVPSLLVTGALHEDGSIAEVDSLQQKYAAAKNYRGFIYPALTALDALAASGCDVVETLPVSRLVEAESLWVSYSPGSGRKIADFALLREDPIKLLAALPHIDPELVYSIQRDAEALSRTLGRSAGSATQEELEALLRFLRDMECILDRPNYDRRRAAAVLGLFDVDMVEQMIPHAPGAAFEIALLKTRLANHLGETGTQRQWQDIAERCSQRMPLRHRRERKLLYLVNRLNGAMHNTFSFADPIPAATAAEFDGIVGFFETQFRDELALEGKAFDFNLGCYYGTMMQHWAFRGPENLPTVESFSTKAREAFGNGFFPEYRDHYLRQYCYLAYAYLDAGKVTEAEGALNRYLETEDLSDFRFEEEGNPYKHAVLGRFLAETGRNLPAYVAWALENPHLKSQHPWQLWLYNMGHVADDPLHKEHYWRRSLETCLEPAAGEVIRAMGLLPLAALCGNRCRDRRFVESASGAVLQAVEGFPALRNQLRKVSHDCPSLFEMLAQLSGNLPVMFPFSYR</sequence>
<dbReference type="InterPro" id="IPR014721">
    <property type="entry name" value="Ribsml_uS5_D2-typ_fold_subgr"/>
</dbReference>
<reference evidence="2" key="1">
    <citation type="submission" date="2020-06" db="EMBL/GenBank/DDBJ databases">
        <title>Draft genomic sequecing of Geomonas sp. Red745.</title>
        <authorList>
            <person name="Itoh H."/>
            <person name="Xu Z.X."/>
            <person name="Ushijima N."/>
            <person name="Masuda Y."/>
            <person name="Shiratori Y."/>
            <person name="Senoo K."/>
        </authorList>
    </citation>
    <scope>NUCLEOTIDE SEQUENCE [LARGE SCALE GENOMIC DNA]</scope>
    <source>
        <strain evidence="2">Red745</strain>
    </source>
</reference>
<accession>A0A6V8N7F5</accession>
<dbReference type="Proteomes" id="UP000587586">
    <property type="component" value="Unassembled WGS sequence"/>
</dbReference>
<dbReference type="SUPFAM" id="SSF54211">
    <property type="entry name" value="Ribosomal protein S5 domain 2-like"/>
    <property type="match status" value="1"/>
</dbReference>
<dbReference type="Gene3D" id="3.30.230.10">
    <property type="match status" value="1"/>
</dbReference>
<evidence type="ECO:0000313" key="2">
    <source>
        <dbReference type="Proteomes" id="UP000587586"/>
    </source>
</evidence>
<comment type="caution">
    <text evidence="1">The sequence shown here is derived from an EMBL/GenBank/DDBJ whole genome shotgun (WGS) entry which is preliminary data.</text>
</comment>
<proteinExistence type="predicted"/>
<dbReference type="AlphaFoldDB" id="A0A6V8N7F5"/>
<name>A0A6V8N7F5_9BACT</name>
<keyword evidence="2" id="KW-1185">Reference proteome</keyword>
<dbReference type="InterPro" id="IPR020568">
    <property type="entry name" value="Ribosomal_Su5_D2-typ_SF"/>
</dbReference>